<proteinExistence type="predicted"/>
<dbReference type="Proteomes" id="UP000046176">
    <property type="component" value="Unassembled WGS sequence"/>
</dbReference>
<protein>
    <submittedName>
        <fullName evidence="1">Uncharacterized protein</fullName>
    </submittedName>
</protein>
<accession>A0A0T7FQS8</accession>
<name>A0A0T7FQS8_NEOGA</name>
<dbReference type="EMBL" id="CCRH01000010">
    <property type="protein sequence ID" value="CDZ37333.1"/>
    <property type="molecule type" value="Genomic_DNA"/>
</dbReference>
<evidence type="ECO:0000313" key="1">
    <source>
        <dbReference type="EMBL" id="CDZ37333.1"/>
    </source>
</evidence>
<dbReference type="AlphaFoldDB" id="A0A0T7FQS8"/>
<gene>
    <name evidence="1" type="ORF">NGAL_HAMBI1145_38040</name>
</gene>
<organism evidence="1 2">
    <name type="scientific">Neorhizobium galegae bv. officinalis</name>
    <dbReference type="NCBI Taxonomy" id="323656"/>
    <lineage>
        <taxon>Bacteria</taxon>
        <taxon>Pseudomonadati</taxon>
        <taxon>Pseudomonadota</taxon>
        <taxon>Alphaproteobacteria</taxon>
        <taxon>Hyphomicrobiales</taxon>
        <taxon>Rhizobiaceae</taxon>
        <taxon>Rhizobium/Agrobacterium group</taxon>
        <taxon>Neorhizobium</taxon>
    </lineage>
</organism>
<sequence>MLVRTPNITHWRATVTLDEKYQIIVNAFQNNKFGVSPTSTRGAVQNYCKKHGLQGEDYTETLASAMTAGLIAQMADSALTIRNAGRALLAQR</sequence>
<reference evidence="1 2" key="1">
    <citation type="submission" date="2014-08" db="EMBL/GenBank/DDBJ databases">
        <authorList>
            <person name="Chen Y.-H."/>
        </authorList>
    </citation>
    <scope>NUCLEOTIDE SEQUENCE [LARGE SCALE GENOMIC DNA]</scope>
</reference>
<evidence type="ECO:0000313" key="2">
    <source>
        <dbReference type="Proteomes" id="UP000046176"/>
    </source>
</evidence>